<reference evidence="2" key="1">
    <citation type="journal article" date="2020" name="mSystems">
        <title>Genome- and Community-Level Interaction Insights into Carbon Utilization and Element Cycling Functions of Hydrothermarchaeota in Hydrothermal Sediment.</title>
        <authorList>
            <person name="Zhou Z."/>
            <person name="Liu Y."/>
            <person name="Xu W."/>
            <person name="Pan J."/>
            <person name="Luo Z.H."/>
            <person name="Li M."/>
        </authorList>
    </citation>
    <scope>NUCLEOTIDE SEQUENCE [LARGE SCALE GENOMIC DNA]</scope>
    <source>
        <strain evidence="2">HyVt-507</strain>
    </source>
</reference>
<feature type="coiled-coil region" evidence="1">
    <location>
        <begin position="58"/>
        <end position="92"/>
    </location>
</feature>
<sequence>MQHILTNNVVDKLCKELNIRNETLAKILDVPMETINNWRLENEMPKLALKAIEFYKAGVRFKEKNSKLKIDIENLQRQLLEEQSNYNLLNTELNQYKKFINALDIPSLYKKYKEL</sequence>
<comment type="caution">
    <text evidence="2">The sequence shown here is derived from an EMBL/GenBank/DDBJ whole genome shotgun (WGS) entry which is preliminary data.</text>
</comment>
<dbReference type="EMBL" id="DRNH01000154">
    <property type="protein sequence ID" value="HFB53656.1"/>
    <property type="molecule type" value="Genomic_DNA"/>
</dbReference>
<evidence type="ECO:0000313" key="2">
    <source>
        <dbReference type="EMBL" id="HFB53656.1"/>
    </source>
</evidence>
<keyword evidence="1" id="KW-0175">Coiled coil</keyword>
<protein>
    <submittedName>
        <fullName evidence="2">Uncharacterized protein</fullName>
    </submittedName>
</protein>
<proteinExistence type="predicted"/>
<dbReference type="Proteomes" id="UP000886390">
    <property type="component" value="Unassembled WGS sequence"/>
</dbReference>
<dbReference type="AlphaFoldDB" id="A0A7C3GAA5"/>
<accession>A0A7C3GAA5</accession>
<organism evidence="2">
    <name type="scientific">Sulfurimonas autotrophica</name>
    <dbReference type="NCBI Taxonomy" id="202747"/>
    <lineage>
        <taxon>Bacteria</taxon>
        <taxon>Pseudomonadati</taxon>
        <taxon>Campylobacterota</taxon>
        <taxon>Epsilonproteobacteria</taxon>
        <taxon>Campylobacterales</taxon>
        <taxon>Sulfurimonadaceae</taxon>
        <taxon>Sulfurimonas</taxon>
    </lineage>
</organism>
<evidence type="ECO:0000256" key="1">
    <source>
        <dbReference type="SAM" id="Coils"/>
    </source>
</evidence>
<name>A0A7C3GAA5_9BACT</name>
<gene>
    <name evidence="2" type="ORF">ENJ67_02875</name>
</gene>